<proteinExistence type="predicted"/>
<accession>A0A1G4J4Y9</accession>
<dbReference type="EMBL" id="LT598466">
    <property type="protein sequence ID" value="SCU84759.1"/>
    <property type="molecule type" value="Genomic_DNA"/>
</dbReference>
<evidence type="ECO:0000256" key="1">
    <source>
        <dbReference type="SAM" id="Coils"/>
    </source>
</evidence>
<organism evidence="3 4">
    <name type="scientific">Lachancea mirantina</name>
    <dbReference type="NCBI Taxonomy" id="1230905"/>
    <lineage>
        <taxon>Eukaryota</taxon>
        <taxon>Fungi</taxon>
        <taxon>Dikarya</taxon>
        <taxon>Ascomycota</taxon>
        <taxon>Saccharomycotina</taxon>
        <taxon>Saccharomycetes</taxon>
        <taxon>Saccharomycetales</taxon>
        <taxon>Saccharomycetaceae</taxon>
        <taxon>Lachancea</taxon>
    </lineage>
</organism>
<sequence>MSRKLIIGGATIVAGYALYEYTLRKQQQRTGLAYPQSYDTRTFERKGEEAGAKIDDFRNKTQNQLSQWKSEADQKLTNALSEAERTKAEKTQWLGDQVQGVEDSIRSKRDRYLERSGELNAIVEEQKQENQPNKLVRIVRNAKDSISSDIHNIKQGVSEDASSIKDALVGTKRKSEDAVSDTTDRAKETVEQVKRKGGDAVSAASETTESIFNWGFNKAEKARAMAIEQYDKANKHYNELQEQYKSQKGLLSSGDQKLREQVEAAKDEVAKYKQQLQEASERYSKYASDDINELSNRLEAQDREIREKGFFNWLAGRDKDGVDQHNVDKIASKSVSGWGETAEALAKEELDEMVRNRQIGPSEAQKRLDDLKNIRKEGWFTYQGKNDEQLAKRAAKALEGWGETASEMAREEYEEIVQGRARPDVISDKVDKARQRLDEAKKQLDDSAGSWWSFGKEKKNELHEKAQEQYKQAEQDYQSTLNSVSEWSDKAKGKFWSNANSAIDSTKQGADTLHAKTKEGLNAAKDYVQDKK</sequence>
<dbReference type="AlphaFoldDB" id="A0A1G4J4Y9"/>
<evidence type="ECO:0000256" key="2">
    <source>
        <dbReference type="SAM" id="MobiDB-lite"/>
    </source>
</evidence>
<keyword evidence="1" id="KW-0175">Coiled coil</keyword>
<feature type="coiled-coil region" evidence="1">
    <location>
        <begin position="223"/>
        <end position="289"/>
    </location>
</feature>
<feature type="compositionally biased region" description="Basic and acidic residues" evidence="2">
    <location>
        <begin position="460"/>
        <end position="474"/>
    </location>
</feature>
<gene>
    <name evidence="3" type="ORF">LAMI_0C08768G</name>
</gene>
<feature type="region of interest" description="Disordered" evidence="2">
    <location>
        <begin position="460"/>
        <end position="483"/>
    </location>
</feature>
<dbReference type="OrthoDB" id="3976380at2759"/>
<keyword evidence="4" id="KW-1185">Reference proteome</keyword>
<protein>
    <submittedName>
        <fullName evidence="3">LAMI_0C08768g1_1</fullName>
    </submittedName>
</protein>
<name>A0A1G4J4Y9_9SACH</name>
<dbReference type="Proteomes" id="UP000191024">
    <property type="component" value="Chromosome C"/>
</dbReference>
<dbReference type="STRING" id="1230905.A0A1G4J4Y9"/>
<reference evidence="4" key="1">
    <citation type="submission" date="2016-03" db="EMBL/GenBank/DDBJ databases">
        <authorList>
            <person name="Devillers H."/>
        </authorList>
    </citation>
    <scope>NUCLEOTIDE SEQUENCE [LARGE SCALE GENOMIC DNA]</scope>
</reference>
<evidence type="ECO:0000313" key="4">
    <source>
        <dbReference type="Proteomes" id="UP000191024"/>
    </source>
</evidence>
<evidence type="ECO:0000313" key="3">
    <source>
        <dbReference type="EMBL" id="SCU84759.1"/>
    </source>
</evidence>